<feature type="region of interest" description="Disordered" evidence="1">
    <location>
        <begin position="62"/>
        <end position="83"/>
    </location>
</feature>
<evidence type="ECO:0000256" key="1">
    <source>
        <dbReference type="SAM" id="MobiDB-lite"/>
    </source>
</evidence>
<dbReference type="AlphaFoldDB" id="A0A8J6K4E9"/>
<protein>
    <submittedName>
        <fullName evidence="2">Uncharacterized protein</fullName>
    </submittedName>
</protein>
<feature type="region of interest" description="Disordered" evidence="1">
    <location>
        <begin position="101"/>
        <end position="153"/>
    </location>
</feature>
<dbReference type="OrthoDB" id="10570226at2759"/>
<accession>A0A8J6K4E9</accession>
<comment type="caution">
    <text evidence="2">The sequence shown here is derived from an EMBL/GenBank/DDBJ whole genome shotgun (WGS) entry which is preliminary data.</text>
</comment>
<feature type="region of interest" description="Disordered" evidence="1">
    <location>
        <begin position="216"/>
        <end position="293"/>
    </location>
</feature>
<gene>
    <name evidence="2" type="ORF">GDO78_012824</name>
</gene>
<sequence length="330" mass="35772">MVLFLINTRQLILKIHQNSLAHLNCGDHFFFPFSSIFKGAENSFHLEHMVVLDQTGDDVPNDYAASPATCDSSDSESATSASVGHFSRSRMVILDETDDNDHPASPALCDSSDSESAPSCPGSEVAPGTAETSTSRKRSAKSDKTRRRESKQTFHIEPIESNQDVFRFLRTFGIANHYDVAFSEKVKEMFCRALRKYEERKLEAIFCTEAAHSSDEEFAESSDGPANHEETGSSLPQAPHKNEGEKINSAPSSPANSSPAQCIIDPTSAADGQQDAMTISQPCDPDASSSPKNTCEDIYISVTLPDSGNDSKCSNKAIGMAFNSTKGLSL</sequence>
<feature type="compositionally biased region" description="Polar residues" evidence="1">
    <location>
        <begin position="275"/>
        <end position="293"/>
    </location>
</feature>
<dbReference type="Proteomes" id="UP000770717">
    <property type="component" value="Unassembled WGS sequence"/>
</dbReference>
<feature type="compositionally biased region" description="Low complexity" evidence="1">
    <location>
        <begin position="68"/>
        <end position="82"/>
    </location>
</feature>
<reference evidence="2" key="1">
    <citation type="thesis" date="2020" institute="ProQuest LLC" country="789 East Eisenhower Parkway, Ann Arbor, MI, USA">
        <title>Comparative Genomics and Chromosome Evolution.</title>
        <authorList>
            <person name="Mudd A.B."/>
        </authorList>
    </citation>
    <scope>NUCLEOTIDE SEQUENCE</scope>
    <source>
        <strain evidence="2">HN-11 Male</strain>
        <tissue evidence="2">Kidney and liver</tissue>
    </source>
</reference>
<feature type="compositionally biased region" description="Low complexity" evidence="1">
    <location>
        <begin position="248"/>
        <end position="260"/>
    </location>
</feature>
<name>A0A8J6K4E9_ELECQ</name>
<dbReference type="EMBL" id="WNTK01000008">
    <property type="protein sequence ID" value="KAG9479362.1"/>
    <property type="molecule type" value="Genomic_DNA"/>
</dbReference>
<evidence type="ECO:0000313" key="3">
    <source>
        <dbReference type="Proteomes" id="UP000770717"/>
    </source>
</evidence>
<feature type="compositionally biased region" description="Basic residues" evidence="1">
    <location>
        <begin position="135"/>
        <end position="149"/>
    </location>
</feature>
<organism evidence="2 3">
    <name type="scientific">Eleutherodactylus coqui</name>
    <name type="common">Puerto Rican coqui</name>
    <dbReference type="NCBI Taxonomy" id="57060"/>
    <lineage>
        <taxon>Eukaryota</taxon>
        <taxon>Metazoa</taxon>
        <taxon>Chordata</taxon>
        <taxon>Craniata</taxon>
        <taxon>Vertebrata</taxon>
        <taxon>Euteleostomi</taxon>
        <taxon>Amphibia</taxon>
        <taxon>Batrachia</taxon>
        <taxon>Anura</taxon>
        <taxon>Neobatrachia</taxon>
        <taxon>Hyloidea</taxon>
        <taxon>Eleutherodactylidae</taxon>
        <taxon>Eleutherodactylinae</taxon>
        <taxon>Eleutherodactylus</taxon>
        <taxon>Eleutherodactylus</taxon>
    </lineage>
</organism>
<proteinExistence type="predicted"/>
<evidence type="ECO:0000313" key="2">
    <source>
        <dbReference type="EMBL" id="KAG9479362.1"/>
    </source>
</evidence>
<keyword evidence="3" id="KW-1185">Reference proteome</keyword>